<gene>
    <name evidence="3" type="primary">kctd6</name>
    <name evidence="3" type="ORF">AWC38_SpisGene17457</name>
</gene>
<dbReference type="Gene3D" id="3.30.710.10">
    <property type="entry name" value="Potassium Channel Kv1.1, Chain A"/>
    <property type="match status" value="1"/>
</dbReference>
<name>A0A2B4RPM1_STYPI</name>
<dbReference type="PANTHER" id="PTHR14499">
    <property type="entry name" value="POTASSIUM CHANNEL TETRAMERIZATION DOMAIN-CONTAINING"/>
    <property type="match status" value="1"/>
</dbReference>
<dbReference type="GO" id="GO:0051260">
    <property type="term" value="P:protein homooligomerization"/>
    <property type="evidence" value="ECO:0007669"/>
    <property type="project" value="InterPro"/>
</dbReference>
<comment type="caution">
    <text evidence="3">The sequence shown here is derived from an EMBL/GenBank/DDBJ whole genome shotgun (WGS) entry which is preliminary data.</text>
</comment>
<keyword evidence="4" id="KW-1185">Reference proteome</keyword>
<dbReference type="InterPro" id="IPR003131">
    <property type="entry name" value="T1-type_BTB"/>
</dbReference>
<feature type="compositionally biased region" description="Basic and acidic residues" evidence="1">
    <location>
        <begin position="8"/>
        <end position="22"/>
    </location>
</feature>
<dbReference type="EMBL" id="LSMT01000425">
    <property type="protein sequence ID" value="PFX18192.1"/>
    <property type="molecule type" value="Genomic_DNA"/>
</dbReference>
<evidence type="ECO:0000256" key="1">
    <source>
        <dbReference type="SAM" id="MobiDB-lite"/>
    </source>
</evidence>
<protein>
    <submittedName>
        <fullName evidence="3">BTB/POZ domain-containing protein KCTD6</fullName>
    </submittedName>
</protein>
<feature type="non-terminal residue" evidence="3">
    <location>
        <position position="256"/>
    </location>
</feature>
<organism evidence="3 4">
    <name type="scientific">Stylophora pistillata</name>
    <name type="common">Smooth cauliflower coral</name>
    <dbReference type="NCBI Taxonomy" id="50429"/>
    <lineage>
        <taxon>Eukaryota</taxon>
        <taxon>Metazoa</taxon>
        <taxon>Cnidaria</taxon>
        <taxon>Anthozoa</taxon>
        <taxon>Hexacorallia</taxon>
        <taxon>Scleractinia</taxon>
        <taxon>Astrocoeniina</taxon>
        <taxon>Pocilloporidae</taxon>
        <taxon>Stylophora</taxon>
    </lineage>
</organism>
<proteinExistence type="predicted"/>
<sequence length="256" mass="29185">MLSNRISKKGDSHKYNDARKTELSSSGSSKKDLPDDKALDEVNKHITNAFGILRREISKVRKEKEAFEEVAKKLEHVHFSTMLKLNVGGHLFSTSLETMNKDPGSVLHAMFSGRFGTKPGEDGTYFIDRDGTNFRYILNYLRTGKLLLPEDTVVRKELLSEAEFYQIEGILSELKAQPFQDSVILSSEQRHILIDWLRDRLESASEDYVLLYHATRNGWNASNFHSICHREGPTLTVMKSEILSLEDILRNNGINP</sequence>
<dbReference type="SMART" id="SM00225">
    <property type="entry name" value="BTB"/>
    <property type="match status" value="1"/>
</dbReference>
<dbReference type="AlphaFoldDB" id="A0A2B4RPM1"/>
<dbReference type="Proteomes" id="UP000225706">
    <property type="component" value="Unassembled WGS sequence"/>
</dbReference>
<dbReference type="OrthoDB" id="2414723at2759"/>
<evidence type="ECO:0000259" key="2">
    <source>
        <dbReference type="SMART" id="SM00225"/>
    </source>
</evidence>
<dbReference type="InterPro" id="IPR000210">
    <property type="entry name" value="BTB/POZ_dom"/>
</dbReference>
<dbReference type="PANTHER" id="PTHR14499:SF136">
    <property type="entry name" value="GH08630P"/>
    <property type="match status" value="1"/>
</dbReference>
<feature type="region of interest" description="Disordered" evidence="1">
    <location>
        <begin position="1"/>
        <end position="36"/>
    </location>
</feature>
<dbReference type="Pfam" id="PF02214">
    <property type="entry name" value="BTB_2"/>
    <property type="match status" value="1"/>
</dbReference>
<evidence type="ECO:0000313" key="3">
    <source>
        <dbReference type="EMBL" id="PFX18192.1"/>
    </source>
</evidence>
<dbReference type="InterPro" id="IPR011333">
    <property type="entry name" value="SKP1/BTB/POZ_sf"/>
</dbReference>
<dbReference type="SUPFAM" id="SSF54695">
    <property type="entry name" value="POZ domain"/>
    <property type="match status" value="1"/>
</dbReference>
<accession>A0A2B4RPM1</accession>
<reference evidence="4" key="1">
    <citation type="journal article" date="2017" name="bioRxiv">
        <title>Comparative analysis of the genomes of Stylophora pistillata and Acropora digitifera provides evidence for extensive differences between species of corals.</title>
        <authorList>
            <person name="Voolstra C.R."/>
            <person name="Li Y."/>
            <person name="Liew Y.J."/>
            <person name="Baumgarten S."/>
            <person name="Zoccola D."/>
            <person name="Flot J.-F."/>
            <person name="Tambutte S."/>
            <person name="Allemand D."/>
            <person name="Aranda M."/>
        </authorList>
    </citation>
    <scope>NUCLEOTIDE SEQUENCE [LARGE SCALE GENOMIC DNA]</scope>
</reference>
<evidence type="ECO:0000313" key="4">
    <source>
        <dbReference type="Proteomes" id="UP000225706"/>
    </source>
</evidence>
<feature type="domain" description="BTB" evidence="2">
    <location>
        <begin position="81"/>
        <end position="182"/>
    </location>
</feature>